<feature type="non-terminal residue" evidence="7">
    <location>
        <position position="453"/>
    </location>
</feature>
<protein>
    <submittedName>
        <fullName evidence="7">Kinase-like protein</fullName>
    </submittedName>
</protein>
<evidence type="ECO:0000313" key="8">
    <source>
        <dbReference type="Proteomes" id="UP000250140"/>
    </source>
</evidence>
<dbReference type="Proteomes" id="UP000250140">
    <property type="component" value="Unassembled WGS sequence"/>
</dbReference>
<dbReference type="Pfam" id="PF00069">
    <property type="entry name" value="Pkinase"/>
    <property type="match status" value="1"/>
</dbReference>
<keyword evidence="4" id="KW-0067">ATP-binding</keyword>
<dbReference type="SUPFAM" id="SSF56112">
    <property type="entry name" value="Protein kinase-like (PK-like)"/>
    <property type="match status" value="1"/>
</dbReference>
<sequence length="453" mass="50553">MNVANSNPQLCRDADATAGPVNCVGGATRAQLEAQLDQYFIFLGSPENNALRRFSNQAIINVSELLKYLIPPWSPFPRLYIVLRSIGHLHELDAFIAERMTDLWFPFTRAKIPNCIDQATSQLFLRNQWIVLTNSLDLEKGKNGSHQYFGENDVLPFESLGLLGKGAYGEVDKVVSTISNREYARKRIKRGNHFGLVRRNMRDFENEMSTLKRLEHLHIVELVGSYTDPLHLGLIFSPVADCNLAQFFNSVAKSGRSLEVLQTFFGCLATGVAFIHSKEIRHKDIKPENILVKCGKLLITDFGIALNWGDTGSSITQDTSPLMTRRYSAPELLDDAPRDSSADLWSLGCVYLEMITVLRGHTIPELRSFLEGFGSRSTIYAKNTDGVLTWINKLRVGNDPVTANLPLEWIKATVKKTPSSRPSAQVLLDTIKNCFDSAIAANGFIGTCCQHTE</sequence>
<comment type="similarity">
    <text evidence="5">Belongs to the protein kinase superfamily. Ser/Thr protein kinase family. GCN2 subfamily.</text>
</comment>
<organism evidence="7 8">
    <name type="scientific">Glonium stellatum</name>
    <dbReference type="NCBI Taxonomy" id="574774"/>
    <lineage>
        <taxon>Eukaryota</taxon>
        <taxon>Fungi</taxon>
        <taxon>Dikarya</taxon>
        <taxon>Ascomycota</taxon>
        <taxon>Pezizomycotina</taxon>
        <taxon>Dothideomycetes</taxon>
        <taxon>Pleosporomycetidae</taxon>
        <taxon>Gloniales</taxon>
        <taxon>Gloniaceae</taxon>
        <taxon>Glonium</taxon>
    </lineage>
</organism>
<evidence type="ECO:0000259" key="6">
    <source>
        <dbReference type="PROSITE" id="PS50011"/>
    </source>
</evidence>
<keyword evidence="3 7" id="KW-0418">Kinase</keyword>
<name>A0A8E2FCE3_9PEZI</name>
<keyword evidence="2" id="KW-0547">Nucleotide-binding</keyword>
<dbReference type="Gene3D" id="3.30.200.20">
    <property type="entry name" value="Phosphorylase Kinase, domain 1"/>
    <property type="match status" value="1"/>
</dbReference>
<evidence type="ECO:0000256" key="2">
    <source>
        <dbReference type="ARBA" id="ARBA00022741"/>
    </source>
</evidence>
<keyword evidence="1" id="KW-0808">Transferase</keyword>
<evidence type="ECO:0000256" key="3">
    <source>
        <dbReference type="ARBA" id="ARBA00022777"/>
    </source>
</evidence>
<dbReference type="OrthoDB" id="4062651at2759"/>
<reference evidence="7 8" key="1">
    <citation type="journal article" date="2016" name="Nat. Commun.">
        <title>Ectomycorrhizal ecology is imprinted in the genome of the dominant symbiotic fungus Cenococcum geophilum.</title>
        <authorList>
            <consortium name="DOE Joint Genome Institute"/>
            <person name="Peter M."/>
            <person name="Kohler A."/>
            <person name="Ohm R.A."/>
            <person name="Kuo A."/>
            <person name="Krutzmann J."/>
            <person name="Morin E."/>
            <person name="Arend M."/>
            <person name="Barry K.W."/>
            <person name="Binder M."/>
            <person name="Choi C."/>
            <person name="Clum A."/>
            <person name="Copeland A."/>
            <person name="Grisel N."/>
            <person name="Haridas S."/>
            <person name="Kipfer T."/>
            <person name="LaButti K."/>
            <person name="Lindquist E."/>
            <person name="Lipzen A."/>
            <person name="Maire R."/>
            <person name="Meier B."/>
            <person name="Mihaltcheva S."/>
            <person name="Molinier V."/>
            <person name="Murat C."/>
            <person name="Poggeler S."/>
            <person name="Quandt C.A."/>
            <person name="Sperisen C."/>
            <person name="Tritt A."/>
            <person name="Tisserant E."/>
            <person name="Crous P.W."/>
            <person name="Henrissat B."/>
            <person name="Nehls U."/>
            <person name="Egli S."/>
            <person name="Spatafora J.W."/>
            <person name="Grigoriev I.V."/>
            <person name="Martin F.M."/>
        </authorList>
    </citation>
    <scope>NUCLEOTIDE SEQUENCE [LARGE SCALE GENOMIC DNA]</scope>
    <source>
        <strain evidence="7 8">CBS 207.34</strain>
    </source>
</reference>
<dbReference type="GO" id="GO:0110031">
    <property type="term" value="P:negative regulation of G2/MI transition of meiotic cell cycle"/>
    <property type="evidence" value="ECO:0007669"/>
    <property type="project" value="TreeGrafter"/>
</dbReference>
<evidence type="ECO:0000256" key="1">
    <source>
        <dbReference type="ARBA" id="ARBA00022679"/>
    </source>
</evidence>
<accession>A0A8E2FCE3</accession>
<dbReference type="InterPro" id="IPR000719">
    <property type="entry name" value="Prot_kinase_dom"/>
</dbReference>
<dbReference type="EMBL" id="KV748556">
    <property type="protein sequence ID" value="OCL14602.1"/>
    <property type="molecule type" value="Genomic_DNA"/>
</dbReference>
<dbReference type="GO" id="GO:0004672">
    <property type="term" value="F:protein kinase activity"/>
    <property type="evidence" value="ECO:0007669"/>
    <property type="project" value="InterPro"/>
</dbReference>
<dbReference type="PROSITE" id="PS00108">
    <property type="entry name" value="PROTEIN_KINASE_ST"/>
    <property type="match status" value="1"/>
</dbReference>
<dbReference type="Gene3D" id="1.10.510.10">
    <property type="entry name" value="Transferase(Phosphotransferase) domain 1"/>
    <property type="match status" value="1"/>
</dbReference>
<dbReference type="PANTHER" id="PTHR11042">
    <property type="entry name" value="EUKARYOTIC TRANSLATION INITIATION FACTOR 2-ALPHA KINASE EIF2-ALPHA KINASE -RELATED"/>
    <property type="match status" value="1"/>
</dbReference>
<keyword evidence="8" id="KW-1185">Reference proteome</keyword>
<dbReference type="PROSITE" id="PS50011">
    <property type="entry name" value="PROTEIN_KINASE_DOM"/>
    <property type="match status" value="1"/>
</dbReference>
<dbReference type="SMART" id="SM00220">
    <property type="entry name" value="S_TKc"/>
    <property type="match status" value="1"/>
</dbReference>
<proteinExistence type="inferred from homology"/>
<dbReference type="InterPro" id="IPR008271">
    <property type="entry name" value="Ser/Thr_kinase_AS"/>
</dbReference>
<dbReference type="GO" id="GO:0005737">
    <property type="term" value="C:cytoplasm"/>
    <property type="evidence" value="ECO:0007669"/>
    <property type="project" value="TreeGrafter"/>
</dbReference>
<dbReference type="PANTHER" id="PTHR11042:SF190">
    <property type="entry name" value="MITOSIS INHIBITOR PROTEIN KINASE MIK1"/>
    <property type="match status" value="1"/>
</dbReference>
<dbReference type="InterPro" id="IPR011009">
    <property type="entry name" value="Kinase-like_dom_sf"/>
</dbReference>
<dbReference type="InterPro" id="IPR050339">
    <property type="entry name" value="CC_SR_Kinase"/>
</dbReference>
<evidence type="ECO:0000256" key="4">
    <source>
        <dbReference type="ARBA" id="ARBA00022840"/>
    </source>
</evidence>
<evidence type="ECO:0000313" key="7">
    <source>
        <dbReference type="EMBL" id="OCL14602.1"/>
    </source>
</evidence>
<dbReference type="GO" id="GO:0005524">
    <property type="term" value="F:ATP binding"/>
    <property type="evidence" value="ECO:0007669"/>
    <property type="project" value="UniProtKB-KW"/>
</dbReference>
<evidence type="ECO:0000256" key="5">
    <source>
        <dbReference type="ARBA" id="ARBA00037982"/>
    </source>
</evidence>
<dbReference type="GO" id="GO:0005634">
    <property type="term" value="C:nucleus"/>
    <property type="evidence" value="ECO:0007669"/>
    <property type="project" value="TreeGrafter"/>
</dbReference>
<dbReference type="AlphaFoldDB" id="A0A8E2FCE3"/>
<dbReference type="CDD" id="cd00180">
    <property type="entry name" value="PKc"/>
    <property type="match status" value="1"/>
</dbReference>
<gene>
    <name evidence="7" type="ORF">AOQ84DRAFT_280711</name>
</gene>
<feature type="domain" description="Protein kinase" evidence="6">
    <location>
        <begin position="157"/>
        <end position="445"/>
    </location>
</feature>